<sequence>MLAALEALQAMDRTHTPPASPRTVVDSNAAMADQTKQPTPESFMEEEETQIPANAFTKPEAHLHRPAENTEASASSILDALRATKKPMSVGKFQDVLGHVGANIDPNDGTSIQDHLMVLGCLKHKLDKMNDRLIRQSLRRDSQGQSGEMAQSKQTGTDTEGSQELQSDNAADDEGTLPPYDDVARNTPFCQVGRFIRAPVSDPLLDPNMAFGDAGVDSTSAGLTLTKDRPLFCLSNNGSSATFLRLTTRGGRGASGVRHRDRKKYVLILPEGYPHELSKDEKALAFEPLFVRKASYCEGSLLCLEPVTISLKSLIKPIDGAFTKDSLTRIHNLIIGNAHMKEQLREFLSHARNSTDTPAELRRDSRQTDTKPEPPGHQKANPRNDSHAVTDFGAQGGASFKNDGGYGTTYDTRSRHTTGQHSTSQQYAYGLRDTSPRNSGIGRDNNFNSSRAASSVQIPGGGQDARGSRDSERRGRYQNGQEYQVQGAFLRKADRLDGDNRATADRRARYRADAEYDTVNLRWRDEPRSWASTRQGKPPYEDLDAPSVEASVASTERETTTHSTCLDRIASRLGKRRFKDQSFVISRLPESMALTPGISLYVNDSSVSIRSPASAHEKANAPARLKSPPAEKQALSVESDLGKRILKAMDQIENTDIIALKTAADLIARLQTTIDQKVGDRAFISATHSEQKDSEPVRMALSEANLVAHNVPSYVRRRKSSKKHVPRLSLEYETGNLRPMSLSAGCRNRQKFMDKQASEDGSMCVQPAMHKQHKRNTAEEDNSPPKKKAKYAH</sequence>
<feature type="compositionally biased region" description="Polar residues" evidence="1">
    <location>
        <begin position="143"/>
        <end position="169"/>
    </location>
</feature>
<feature type="compositionally biased region" description="Polar residues" evidence="1">
    <location>
        <begin position="445"/>
        <end position="457"/>
    </location>
</feature>
<keyword evidence="3" id="KW-1185">Reference proteome</keyword>
<dbReference type="RefSeq" id="XP_003850261.1">
    <property type="nucleotide sequence ID" value="XM_003850213.1"/>
</dbReference>
<proteinExistence type="predicted"/>
<name>F9XIT0_ZYMTI</name>
<dbReference type="Proteomes" id="UP000008062">
    <property type="component" value="Chromosome 8"/>
</dbReference>
<dbReference type="KEGG" id="ztr:MYCGRDRAFT_95376"/>
<dbReference type="EMBL" id="CM001203">
    <property type="protein sequence ID" value="EGP85237.1"/>
    <property type="molecule type" value="Genomic_DNA"/>
</dbReference>
<accession>F9XIT0</accession>
<feature type="compositionally biased region" description="Basic and acidic residues" evidence="1">
    <location>
        <begin position="359"/>
        <end position="388"/>
    </location>
</feature>
<evidence type="ECO:0000256" key="1">
    <source>
        <dbReference type="SAM" id="MobiDB-lite"/>
    </source>
</evidence>
<reference evidence="2 3" key="1">
    <citation type="journal article" date="2011" name="PLoS Genet.">
        <title>Finished genome of the fungal wheat pathogen Mycosphaerella graminicola reveals dispensome structure, chromosome plasticity, and stealth pathogenesis.</title>
        <authorList>
            <person name="Goodwin S.B."/>
            <person name="Ben M'barek S."/>
            <person name="Dhillon B."/>
            <person name="Wittenberg A.H.J."/>
            <person name="Crane C.F."/>
            <person name="Hane J.K."/>
            <person name="Foster A.J."/>
            <person name="Van der Lee T.A.J."/>
            <person name="Grimwood J."/>
            <person name="Aerts A."/>
            <person name="Antoniw J."/>
            <person name="Bailey A."/>
            <person name="Bluhm B."/>
            <person name="Bowler J."/>
            <person name="Bristow J."/>
            <person name="van der Burgt A."/>
            <person name="Canto-Canche B."/>
            <person name="Churchill A.C.L."/>
            <person name="Conde-Ferraez L."/>
            <person name="Cools H.J."/>
            <person name="Coutinho P.M."/>
            <person name="Csukai M."/>
            <person name="Dehal P."/>
            <person name="De Wit P."/>
            <person name="Donzelli B."/>
            <person name="van de Geest H.C."/>
            <person name="van Ham R.C.H.J."/>
            <person name="Hammond-Kosack K.E."/>
            <person name="Henrissat B."/>
            <person name="Kilian A."/>
            <person name="Kobayashi A.K."/>
            <person name="Koopmann E."/>
            <person name="Kourmpetis Y."/>
            <person name="Kuzniar A."/>
            <person name="Lindquist E."/>
            <person name="Lombard V."/>
            <person name="Maliepaard C."/>
            <person name="Martins N."/>
            <person name="Mehrabi R."/>
            <person name="Nap J.P.H."/>
            <person name="Ponomarenko A."/>
            <person name="Rudd J.J."/>
            <person name="Salamov A."/>
            <person name="Schmutz J."/>
            <person name="Schouten H.J."/>
            <person name="Shapiro H."/>
            <person name="Stergiopoulos I."/>
            <person name="Torriani S.F.F."/>
            <person name="Tu H."/>
            <person name="de Vries R.P."/>
            <person name="Waalwijk C."/>
            <person name="Ware S.B."/>
            <person name="Wiebenga A."/>
            <person name="Zwiers L.-H."/>
            <person name="Oliver R.P."/>
            <person name="Grigoriev I.V."/>
            <person name="Kema G.H.J."/>
        </authorList>
    </citation>
    <scope>NUCLEOTIDE SEQUENCE [LARGE SCALE GENOMIC DNA]</scope>
    <source>
        <strain evidence="3">CBS 115943 / IPO323</strain>
    </source>
</reference>
<feature type="region of interest" description="Disordered" evidence="1">
    <location>
        <begin position="350"/>
        <end position="496"/>
    </location>
</feature>
<feature type="compositionally biased region" description="Polar residues" evidence="1">
    <location>
        <begin position="417"/>
        <end position="427"/>
    </location>
</feature>
<feature type="region of interest" description="Disordered" evidence="1">
    <location>
        <begin position="755"/>
        <end position="793"/>
    </location>
</feature>
<dbReference type="GeneID" id="13394426"/>
<feature type="region of interest" description="Disordered" evidence="1">
    <location>
        <begin position="137"/>
        <end position="183"/>
    </location>
</feature>
<evidence type="ECO:0000313" key="2">
    <source>
        <dbReference type="EMBL" id="EGP85237.1"/>
    </source>
</evidence>
<dbReference type="InParanoid" id="F9XIT0"/>
<evidence type="ECO:0000313" key="3">
    <source>
        <dbReference type="Proteomes" id="UP000008062"/>
    </source>
</evidence>
<dbReference type="AlphaFoldDB" id="F9XIT0"/>
<dbReference type="OrthoDB" id="10453009at2759"/>
<gene>
    <name evidence="2" type="ORF">MYCGRDRAFT_95376</name>
</gene>
<organism evidence="2 3">
    <name type="scientific">Zymoseptoria tritici (strain CBS 115943 / IPO323)</name>
    <name type="common">Speckled leaf blotch fungus</name>
    <name type="synonym">Septoria tritici</name>
    <dbReference type="NCBI Taxonomy" id="336722"/>
    <lineage>
        <taxon>Eukaryota</taxon>
        <taxon>Fungi</taxon>
        <taxon>Dikarya</taxon>
        <taxon>Ascomycota</taxon>
        <taxon>Pezizomycotina</taxon>
        <taxon>Dothideomycetes</taxon>
        <taxon>Dothideomycetidae</taxon>
        <taxon>Mycosphaerellales</taxon>
        <taxon>Mycosphaerellaceae</taxon>
        <taxon>Zymoseptoria</taxon>
    </lineage>
</organism>
<feature type="compositionally biased region" description="Basic and acidic residues" evidence="1">
    <location>
        <begin position="466"/>
        <end position="475"/>
    </location>
</feature>
<protein>
    <submittedName>
        <fullName evidence="2">Uncharacterized protein</fullName>
    </submittedName>
</protein>
<dbReference type="HOGENOM" id="CLU_354201_0_0_1"/>